<sequence length="111" mass="12979">MRKIILGLYVFILIMAVGFVWNKSSYFAYIDEEGKVTNQTLDNGKALTSYNYEVSGYDTKGEKKELVVKTNHNLRQETYLKIVTNKDNDIIKWKEIDKKKIPRQSLQNIVE</sequence>
<dbReference type="Proteomes" id="UP001164042">
    <property type="component" value="Chromosome"/>
</dbReference>
<gene>
    <name evidence="1" type="ORF">OF801_02035</name>
</gene>
<reference evidence="1" key="1">
    <citation type="submission" date="2022-10" db="EMBL/GenBank/DDBJ databases">
        <title>Genome assembly of Lactococcus garvieae isolates from cricket gut.</title>
        <authorList>
            <person name="Luecke A.R."/>
            <person name="Brown A.M.V."/>
            <person name="Wakeman C.A."/>
        </authorList>
    </citation>
    <scope>NUCLEOTIDE SEQUENCE</scope>
    <source>
        <strain evidence="1">Alexii-11_2</strain>
    </source>
</reference>
<protein>
    <submittedName>
        <fullName evidence="1">YxeA family protein</fullName>
    </submittedName>
</protein>
<dbReference type="AlphaFoldDB" id="A0AA46TWM4"/>
<dbReference type="NCBIfam" id="TIGR01655">
    <property type="entry name" value="yxeA_fam"/>
    <property type="match status" value="1"/>
</dbReference>
<accession>A0AA46TWM4</accession>
<dbReference type="InterPro" id="IPR006542">
    <property type="entry name" value="DUF1093"/>
</dbReference>
<dbReference type="Gene3D" id="2.40.50.480">
    <property type="match status" value="1"/>
</dbReference>
<dbReference type="PANTHER" id="PTHR36433">
    <property type="entry name" value="HYPOTHETICAL CYTOSOLIC PROTEIN"/>
    <property type="match status" value="1"/>
</dbReference>
<proteinExistence type="predicted"/>
<dbReference type="RefSeq" id="WP_264308450.1">
    <property type="nucleotide sequence ID" value="NZ_CP109635.1"/>
</dbReference>
<dbReference type="PANTHER" id="PTHR36433:SF2">
    <property type="entry name" value="YXEA FAMILY PROTEIN"/>
    <property type="match status" value="1"/>
</dbReference>
<dbReference type="Pfam" id="PF06486">
    <property type="entry name" value="DUF1093"/>
    <property type="match status" value="1"/>
</dbReference>
<dbReference type="SUPFAM" id="SSF159121">
    <property type="entry name" value="BC4932-like"/>
    <property type="match status" value="1"/>
</dbReference>
<evidence type="ECO:0000313" key="1">
    <source>
        <dbReference type="EMBL" id="UYT10743.1"/>
    </source>
</evidence>
<organism evidence="1 2">
    <name type="scientific">Lactococcus garvieae</name>
    <dbReference type="NCBI Taxonomy" id="1363"/>
    <lineage>
        <taxon>Bacteria</taxon>
        <taxon>Bacillati</taxon>
        <taxon>Bacillota</taxon>
        <taxon>Bacilli</taxon>
        <taxon>Lactobacillales</taxon>
        <taxon>Streptococcaceae</taxon>
        <taxon>Lactococcus</taxon>
    </lineage>
</organism>
<dbReference type="EMBL" id="CP109635">
    <property type="protein sequence ID" value="UYT10743.1"/>
    <property type="molecule type" value="Genomic_DNA"/>
</dbReference>
<evidence type="ECO:0000313" key="2">
    <source>
        <dbReference type="Proteomes" id="UP001164042"/>
    </source>
</evidence>
<name>A0AA46TWM4_9LACT</name>
<dbReference type="InterPro" id="IPR036166">
    <property type="entry name" value="YxeA-like_sf"/>
</dbReference>